<feature type="region of interest" description="Disordered" evidence="1">
    <location>
        <begin position="69"/>
        <end position="92"/>
    </location>
</feature>
<accession>A0A0N5BH39</accession>
<dbReference type="STRING" id="174720.A0A0N5BH39"/>
<dbReference type="PANTHER" id="PTHR35450:SF2">
    <property type="entry name" value="REVERSE TRANSCRIPTASE DOMAIN-CONTAINING PROTEIN"/>
    <property type="match status" value="1"/>
</dbReference>
<sequence length="1150" mass="135303">MVRMKWKNDYIDELLKQREIANHQNVRQQYVFIAKKLKEKFPELKEHEDLNEKVMNKLKNMKKANLCEDLVKPPPKKSSKKREIMTKSDDDDKQEITKGAKIDVMLERDDKIDEKDIVIDTSDEELLQIMESSYKSKKFHKYSRFRVTKKFHLLRNRIDDILDKKLSECKTTKESIKWLQIGMKTLYDIVTKQSKYFVKLKNESKKRMLKIIEESESKLNKLKNMKINEIDIQIWKRKEEKLLNLKGKDALMRFLENKINSFKLKLQVDDNLQKSKLLRSCFSITPSLKRIKRLRVEQKQLNIDPQKAFDYFSSLAKPKEQGKKSWKRGNKWFYIDEWGKMLTHQIIGRKIVIDRENIYDRVKEAVRMSSPWKACGPDNLYASTFKFFRSALNWLQAWVADLILNKKEIKSDDSAAYTYLIFKGKGLESQPEGYRPISTINVRYKILTKVISGYISEHIKNTVATPGEQMANTPKVWGCTEALITDKILTKFNPSTAVCWLDFQKAYDTISHSSIRRIFKYLNLPECLHRLIINLLQTWNTTLKLERGSNKKWRYRIYNGLYQGDSWSPLIYTIISSVISYHLNKNQKISIKYKDEVFARNHLMFMDDCKLFAPTLRKVKKLAHKVKMISREFTLSLNISKCKVFQDKKVGDELDESYGEILEIDETVEPYKYLGLSQKYKDCWETNIQQVNDKCLKLTKEIVNSGITAKQVIDCLNSTVIPSYKFFCANVVTNKRLKSLVENGNKIDKKIRKILREGKFRFYARLKSLKNETIKSIVNTGIYIAMRKSLRVPRIRLEKEKFECGNHIKMMKKLLPNIKFETSINEEDFDNDQNLLFDKIVINEEIFTTPTKATRYLNKLIEENFQESLMQTWNDLKIEYPKIIKDLEPKCGSIEQPWVESAPVVAYRNVTATQENRLWVNSHKYVNSDTELCRRCHKAFETEMHIVSECSGNMSLIKERHDNICKIVHRVIAKKMNMKYKSLNFYERPPAEMIENDASIIYDLPLSTGGVELAYNRPDIVHFQRDKKKGAIIDIGVTWISRLYSQFEWKKYKYEINSKDKVENLSKIEKNGKIIGVRNTNLAEILKSQYKFTFNVIPIIIGATGEISEKLLLPFFEYFKFNKYEIKSLKRKISLAAAMGTHRIIANHFG</sequence>
<dbReference type="SUPFAM" id="SSF56672">
    <property type="entry name" value="DNA/RNA polymerases"/>
    <property type="match status" value="1"/>
</dbReference>
<feature type="compositionally biased region" description="Basic and acidic residues" evidence="1">
    <location>
        <begin position="81"/>
        <end position="92"/>
    </location>
</feature>
<dbReference type="AlphaFoldDB" id="A0A0N5BH39"/>
<feature type="domain" description="Reverse transcriptase" evidence="2">
    <location>
        <begin position="408"/>
        <end position="678"/>
    </location>
</feature>
<dbReference type="WBParaSite" id="SPAL_0000528400.1">
    <property type="protein sequence ID" value="SPAL_0000528400.1"/>
    <property type="gene ID" value="SPAL_0000528400"/>
</dbReference>
<dbReference type="InterPro" id="IPR000477">
    <property type="entry name" value="RT_dom"/>
</dbReference>
<evidence type="ECO:0000259" key="2">
    <source>
        <dbReference type="PROSITE" id="PS50878"/>
    </source>
</evidence>
<dbReference type="PANTHER" id="PTHR35450">
    <property type="entry name" value="REVERSE TRANSCRIPTASE DOMAIN-CONTAINING PROTEIN"/>
    <property type="match status" value="1"/>
</dbReference>
<dbReference type="PROSITE" id="PS50878">
    <property type="entry name" value="RT_POL"/>
    <property type="match status" value="1"/>
</dbReference>
<evidence type="ECO:0000256" key="1">
    <source>
        <dbReference type="SAM" id="MobiDB-lite"/>
    </source>
</evidence>
<organism evidence="3 4">
    <name type="scientific">Strongyloides papillosus</name>
    <name type="common">Intestinal threadworm</name>
    <dbReference type="NCBI Taxonomy" id="174720"/>
    <lineage>
        <taxon>Eukaryota</taxon>
        <taxon>Metazoa</taxon>
        <taxon>Ecdysozoa</taxon>
        <taxon>Nematoda</taxon>
        <taxon>Chromadorea</taxon>
        <taxon>Rhabditida</taxon>
        <taxon>Tylenchina</taxon>
        <taxon>Panagrolaimomorpha</taxon>
        <taxon>Strongyloidoidea</taxon>
        <taxon>Strongyloididae</taxon>
        <taxon>Strongyloides</taxon>
    </lineage>
</organism>
<keyword evidence="3" id="KW-1185">Reference proteome</keyword>
<protein>
    <submittedName>
        <fullName evidence="4">Reverse transcriptase domain-containing protein</fullName>
    </submittedName>
</protein>
<evidence type="ECO:0000313" key="3">
    <source>
        <dbReference type="Proteomes" id="UP000046392"/>
    </source>
</evidence>
<proteinExistence type="predicted"/>
<reference evidence="4" key="1">
    <citation type="submission" date="2017-02" db="UniProtKB">
        <authorList>
            <consortium name="WormBaseParasite"/>
        </authorList>
    </citation>
    <scope>IDENTIFICATION</scope>
</reference>
<dbReference type="InterPro" id="IPR043502">
    <property type="entry name" value="DNA/RNA_pol_sf"/>
</dbReference>
<evidence type="ECO:0000313" key="4">
    <source>
        <dbReference type="WBParaSite" id="SPAL_0000528400.1"/>
    </source>
</evidence>
<dbReference type="Proteomes" id="UP000046392">
    <property type="component" value="Unplaced"/>
</dbReference>
<dbReference type="Pfam" id="PF00078">
    <property type="entry name" value="RVT_1"/>
    <property type="match status" value="1"/>
</dbReference>
<name>A0A0N5BH39_STREA</name>